<feature type="region of interest" description="Disordered" evidence="1">
    <location>
        <begin position="153"/>
        <end position="203"/>
    </location>
</feature>
<reference evidence="4" key="1">
    <citation type="submission" date="2019-02" db="EMBL/GenBank/DDBJ databases">
        <authorList>
            <person name="Gruber-Vodicka R. H."/>
            <person name="Seah K. B. B."/>
        </authorList>
    </citation>
    <scope>NUCLEOTIDE SEQUENCE</scope>
    <source>
        <strain evidence="4">BECK_S127</strain>
        <strain evidence="3">BECK_S1320</strain>
        <strain evidence="2">BECK_S1321</strain>
    </source>
</reference>
<gene>
    <name evidence="4" type="ORF">BECKSD772D_GA0070982_100539</name>
    <name evidence="3" type="ORF">BECKSD772E_GA0070983_10458</name>
    <name evidence="2" type="ORF">BECKSD772F_GA0070984_10063</name>
</gene>
<evidence type="ECO:0000313" key="3">
    <source>
        <dbReference type="EMBL" id="VFK44896.1"/>
    </source>
</evidence>
<feature type="region of interest" description="Disordered" evidence="1">
    <location>
        <begin position="57"/>
        <end position="78"/>
    </location>
</feature>
<dbReference type="InterPro" id="IPR035897">
    <property type="entry name" value="Toll_tir_struct_dom_sf"/>
</dbReference>
<sequence>MNEKTVFLSYRRDGFGKPFARLMERELKREGYDCFLDVDGMGSGDWANQIRREIPDRALHPGGGRTVSQKTPGYRKSRCPPRELLHELDGLPLALEQARAYMAESGRDVTGSLEIFRAHRPQLLDNLAKGSQANRTVAATWGLAFRRVAEEIPETPPPSISAPSWPRKTSPAAFSARARDSCPVTTRPVTWRRGSPTPWRSTG</sequence>
<dbReference type="EMBL" id="CAADHB010000005">
    <property type="protein sequence ID" value="VFK78036.1"/>
    <property type="molecule type" value="Genomic_DNA"/>
</dbReference>
<evidence type="ECO:0008006" key="5">
    <source>
        <dbReference type="Google" id="ProtNLM"/>
    </source>
</evidence>
<organism evidence="4">
    <name type="scientific">Candidatus Kentrum sp. SD</name>
    <dbReference type="NCBI Taxonomy" id="2126332"/>
    <lineage>
        <taxon>Bacteria</taxon>
        <taxon>Pseudomonadati</taxon>
        <taxon>Pseudomonadota</taxon>
        <taxon>Gammaproteobacteria</taxon>
        <taxon>Candidatus Kentrum</taxon>
    </lineage>
</organism>
<evidence type="ECO:0000313" key="2">
    <source>
        <dbReference type="EMBL" id="VFK36810.1"/>
    </source>
</evidence>
<evidence type="ECO:0000256" key="1">
    <source>
        <dbReference type="SAM" id="MobiDB-lite"/>
    </source>
</evidence>
<protein>
    <recommendedName>
        <fullName evidence="5">TIR domain-containing protein</fullName>
    </recommendedName>
</protein>
<dbReference type="EMBL" id="CAADFR010000006">
    <property type="protein sequence ID" value="VFK36810.1"/>
    <property type="molecule type" value="Genomic_DNA"/>
</dbReference>
<proteinExistence type="predicted"/>
<dbReference type="Gene3D" id="3.40.50.10140">
    <property type="entry name" value="Toll/interleukin-1 receptor homology (TIR) domain"/>
    <property type="match status" value="1"/>
</dbReference>
<dbReference type="EMBL" id="CAADFU010000045">
    <property type="protein sequence ID" value="VFK44896.1"/>
    <property type="molecule type" value="Genomic_DNA"/>
</dbReference>
<accession>A0A451BIH9</accession>
<evidence type="ECO:0000313" key="4">
    <source>
        <dbReference type="EMBL" id="VFK78036.1"/>
    </source>
</evidence>
<name>A0A451BIH9_9GAMM</name>
<dbReference type="AlphaFoldDB" id="A0A451BIH9"/>